<evidence type="ECO:0000313" key="2">
    <source>
        <dbReference type="Proteomes" id="UP000766486"/>
    </source>
</evidence>
<keyword evidence="2" id="KW-1185">Reference proteome</keyword>
<reference evidence="1 2" key="1">
    <citation type="submission" date="2019-06" db="EMBL/GenBank/DDBJ databases">
        <authorList>
            <person name="Broberg M."/>
        </authorList>
    </citation>
    <scope>NUCLEOTIDE SEQUENCE [LARGE SCALE GENOMIC DNA]</scope>
</reference>
<organism evidence="1 2">
    <name type="scientific">Bionectria ochroleuca</name>
    <name type="common">Gliocladium roseum</name>
    <dbReference type="NCBI Taxonomy" id="29856"/>
    <lineage>
        <taxon>Eukaryota</taxon>
        <taxon>Fungi</taxon>
        <taxon>Dikarya</taxon>
        <taxon>Ascomycota</taxon>
        <taxon>Pezizomycotina</taxon>
        <taxon>Sordariomycetes</taxon>
        <taxon>Hypocreomycetidae</taxon>
        <taxon>Hypocreales</taxon>
        <taxon>Bionectriaceae</taxon>
        <taxon>Clonostachys</taxon>
    </lineage>
</organism>
<dbReference type="Proteomes" id="UP000766486">
    <property type="component" value="Unassembled WGS sequence"/>
</dbReference>
<gene>
    <name evidence="1" type="ORF">CLO192961_LOCUS230550</name>
</gene>
<evidence type="ECO:0000313" key="1">
    <source>
        <dbReference type="EMBL" id="VUC28342.1"/>
    </source>
</evidence>
<protein>
    <submittedName>
        <fullName evidence="1">Uncharacterized protein</fullName>
    </submittedName>
</protein>
<comment type="caution">
    <text evidence="1">The sequence shown here is derived from an EMBL/GenBank/DDBJ whole genome shotgun (WGS) entry which is preliminary data.</text>
</comment>
<accession>A0ABY6UEQ5</accession>
<proteinExistence type="predicted"/>
<name>A0ABY6UEQ5_BIOOC</name>
<dbReference type="EMBL" id="CABFNS010000784">
    <property type="protein sequence ID" value="VUC28342.1"/>
    <property type="molecule type" value="Genomic_DNA"/>
</dbReference>
<sequence length="144" mass="15961">MESSIALNLPAFENTGDAEKETQVIILSRLADGLLDPKTAAHDTTQIAVEETLAALDLSPGEWKVYDRIVEVELWEITHKNGYGGLRQSLWDLMILAYQAIANSFGFNSGVVSVNDGLEEMRRSKNCLFVYFRAPTTAFFSTIA</sequence>